<evidence type="ECO:0000313" key="3">
    <source>
        <dbReference type="EMBL" id="KDC48342.1"/>
    </source>
</evidence>
<feature type="compositionally biased region" description="Basic residues" evidence="1">
    <location>
        <begin position="15"/>
        <end position="27"/>
    </location>
</feature>
<feature type="region of interest" description="Disordered" evidence="1">
    <location>
        <begin position="1"/>
        <end position="52"/>
    </location>
</feature>
<reference evidence="3 4" key="1">
    <citation type="submission" date="2014-04" db="EMBL/GenBank/DDBJ databases">
        <title>Pseudoalteromonas galatheae sp. nov., isolated from a deep-sea polychaete near Canal Concepcion, Chile.</title>
        <authorList>
            <person name="Machado H.R."/>
            <person name="Gram L."/>
            <person name="Vynne N.G."/>
        </authorList>
    </citation>
    <scope>NUCLEOTIDE SEQUENCE [LARGE SCALE GENOMIC DNA]</scope>
    <source>
        <strain evidence="3 4">KMM216</strain>
    </source>
</reference>
<proteinExistence type="predicted"/>
<protein>
    <submittedName>
        <fullName evidence="3">Uncharacterized protein</fullName>
    </submittedName>
</protein>
<sequence>MSKTQKKQTLLGKTPAKKKQVQQRRPRTASQGAISETQGPTISSQGGKETKSKKGLIITLSIALLIIITFPKPTLLTYKKLGMVSESIYWPGVFGYGATIIDSNLHPQLDSRRKSLYLCTNPESLNNCQKYQVIADHGLFSAIGSYFKH</sequence>
<feature type="transmembrane region" description="Helical" evidence="2">
    <location>
        <begin position="88"/>
        <end position="105"/>
    </location>
</feature>
<evidence type="ECO:0000256" key="2">
    <source>
        <dbReference type="SAM" id="Phobius"/>
    </source>
</evidence>
<feature type="transmembrane region" description="Helical" evidence="2">
    <location>
        <begin position="55"/>
        <end position="76"/>
    </location>
</feature>
<dbReference type="Proteomes" id="UP000027154">
    <property type="component" value="Unassembled WGS sequence"/>
</dbReference>
<accession>A0ABD3Y407</accession>
<evidence type="ECO:0000313" key="4">
    <source>
        <dbReference type="Proteomes" id="UP000027154"/>
    </source>
</evidence>
<keyword evidence="2" id="KW-0812">Transmembrane</keyword>
<keyword evidence="2" id="KW-1133">Transmembrane helix</keyword>
<evidence type="ECO:0000256" key="1">
    <source>
        <dbReference type="SAM" id="MobiDB-lite"/>
    </source>
</evidence>
<keyword evidence="2" id="KW-0472">Membrane</keyword>
<name>A0ABD3Y407_9GAMM</name>
<gene>
    <name evidence="3" type="ORF">DC53_20100</name>
</gene>
<dbReference type="AlphaFoldDB" id="A0ABD3Y407"/>
<dbReference type="EMBL" id="JJNZ01000098">
    <property type="protein sequence ID" value="KDC48342.1"/>
    <property type="molecule type" value="Genomic_DNA"/>
</dbReference>
<organism evidence="3 4">
    <name type="scientific">Pseudoalteromonas fuliginea</name>
    <dbReference type="NCBI Taxonomy" id="1872678"/>
    <lineage>
        <taxon>Bacteria</taxon>
        <taxon>Pseudomonadati</taxon>
        <taxon>Pseudomonadota</taxon>
        <taxon>Gammaproteobacteria</taxon>
        <taxon>Alteromonadales</taxon>
        <taxon>Pseudoalteromonadaceae</taxon>
        <taxon>Pseudoalteromonas</taxon>
    </lineage>
</organism>
<dbReference type="RefSeq" id="WP_033032066.1">
    <property type="nucleotide sequence ID" value="NZ_JJNZ01000098.1"/>
</dbReference>
<feature type="compositionally biased region" description="Polar residues" evidence="1">
    <location>
        <begin position="28"/>
        <end position="47"/>
    </location>
</feature>
<comment type="caution">
    <text evidence="3">The sequence shown here is derived from an EMBL/GenBank/DDBJ whole genome shotgun (WGS) entry which is preliminary data.</text>
</comment>